<dbReference type="EMBL" id="WTPW01000745">
    <property type="protein sequence ID" value="KAF0483889.1"/>
    <property type="molecule type" value="Genomic_DNA"/>
</dbReference>
<dbReference type="OrthoDB" id="2432106at2759"/>
<evidence type="ECO:0000313" key="3">
    <source>
        <dbReference type="Proteomes" id="UP000439903"/>
    </source>
</evidence>
<dbReference type="AlphaFoldDB" id="A0A8H4EHF8"/>
<accession>A0A8H4EHF8</accession>
<evidence type="ECO:0000313" key="2">
    <source>
        <dbReference type="EMBL" id="KAF0483889.1"/>
    </source>
</evidence>
<gene>
    <name evidence="2" type="ORF">F8M41_023191</name>
</gene>
<comment type="caution">
    <text evidence="2">The sequence shown here is derived from an EMBL/GenBank/DDBJ whole genome shotgun (WGS) entry which is preliminary data.</text>
</comment>
<organism evidence="2 3">
    <name type="scientific">Gigaspora margarita</name>
    <dbReference type="NCBI Taxonomy" id="4874"/>
    <lineage>
        <taxon>Eukaryota</taxon>
        <taxon>Fungi</taxon>
        <taxon>Fungi incertae sedis</taxon>
        <taxon>Mucoromycota</taxon>
        <taxon>Glomeromycotina</taxon>
        <taxon>Glomeromycetes</taxon>
        <taxon>Diversisporales</taxon>
        <taxon>Gigasporaceae</taxon>
        <taxon>Gigaspora</taxon>
    </lineage>
</organism>
<sequence>MAAKYFDTFPCDLWSLPNFFYCIKYSDDSLSLEEIHRLFYRQLSLIAKDLEVSEIVRSELARTKKDDIEKLENMWSQRDQRNTFRDRTNDILVPSGSETVAASAALSKKRKTSDEEGAVSRYKSSTTENGYLMQAKQIKYDQ</sequence>
<proteinExistence type="predicted"/>
<dbReference type="Proteomes" id="UP000439903">
    <property type="component" value="Unassembled WGS sequence"/>
</dbReference>
<feature type="region of interest" description="Disordered" evidence="1">
    <location>
        <begin position="104"/>
        <end position="125"/>
    </location>
</feature>
<name>A0A8H4EHF8_GIGMA</name>
<reference evidence="2 3" key="1">
    <citation type="journal article" date="2019" name="Environ. Microbiol.">
        <title>At the nexus of three kingdoms: the genome of the mycorrhizal fungus Gigaspora margarita provides insights into plant, endobacterial and fungal interactions.</title>
        <authorList>
            <person name="Venice F."/>
            <person name="Ghignone S."/>
            <person name="Salvioli di Fossalunga A."/>
            <person name="Amselem J."/>
            <person name="Novero M."/>
            <person name="Xianan X."/>
            <person name="Sedzielewska Toro K."/>
            <person name="Morin E."/>
            <person name="Lipzen A."/>
            <person name="Grigoriev I.V."/>
            <person name="Henrissat B."/>
            <person name="Martin F.M."/>
            <person name="Bonfante P."/>
        </authorList>
    </citation>
    <scope>NUCLEOTIDE SEQUENCE [LARGE SCALE GENOMIC DNA]</scope>
    <source>
        <strain evidence="2 3">BEG34</strain>
    </source>
</reference>
<protein>
    <submittedName>
        <fullName evidence="2">Uncharacterized protein</fullName>
    </submittedName>
</protein>
<evidence type="ECO:0000256" key="1">
    <source>
        <dbReference type="SAM" id="MobiDB-lite"/>
    </source>
</evidence>
<keyword evidence="3" id="KW-1185">Reference proteome</keyword>